<evidence type="ECO:0000313" key="4">
    <source>
        <dbReference type="Proteomes" id="UP000320481"/>
    </source>
</evidence>
<evidence type="ECO:0000259" key="1">
    <source>
        <dbReference type="Pfam" id="PF01408"/>
    </source>
</evidence>
<dbReference type="InterPro" id="IPR000683">
    <property type="entry name" value="Gfo/Idh/MocA-like_OxRdtase_N"/>
</dbReference>
<feature type="domain" description="Gfo/Idh/MocA-like oxidoreductase N-terminal" evidence="1">
    <location>
        <begin position="11"/>
        <end position="121"/>
    </location>
</feature>
<dbReference type="Gene3D" id="3.30.360.10">
    <property type="entry name" value="Dihydrodipicolinate Reductase, domain 2"/>
    <property type="match status" value="1"/>
</dbReference>
<dbReference type="PANTHER" id="PTHR43708">
    <property type="entry name" value="CONSERVED EXPRESSED OXIDOREDUCTASE (EUROFUNG)"/>
    <property type="match status" value="1"/>
</dbReference>
<evidence type="ECO:0000259" key="2">
    <source>
        <dbReference type="Pfam" id="PF22725"/>
    </source>
</evidence>
<dbReference type="SUPFAM" id="SSF55347">
    <property type="entry name" value="Glyceraldehyde-3-phosphate dehydrogenase-like, C-terminal domain"/>
    <property type="match status" value="1"/>
</dbReference>
<comment type="caution">
    <text evidence="3">The sequence shown here is derived from an EMBL/GenBank/DDBJ whole genome shotgun (WGS) entry which is preliminary data.</text>
</comment>
<dbReference type="PANTHER" id="PTHR43708:SF8">
    <property type="entry name" value="OXIDOREDUCTASE"/>
    <property type="match status" value="1"/>
</dbReference>
<dbReference type="EMBL" id="VOGW01000013">
    <property type="protein sequence ID" value="TWV57417.1"/>
    <property type="molecule type" value="Genomic_DNA"/>
</dbReference>
<proteinExistence type="predicted"/>
<dbReference type="Pfam" id="PF22725">
    <property type="entry name" value="GFO_IDH_MocA_C3"/>
    <property type="match status" value="1"/>
</dbReference>
<dbReference type="Gene3D" id="3.40.50.720">
    <property type="entry name" value="NAD(P)-binding Rossmann-like Domain"/>
    <property type="match status" value="1"/>
</dbReference>
<dbReference type="InterPro" id="IPR055170">
    <property type="entry name" value="GFO_IDH_MocA-like_dom"/>
</dbReference>
<dbReference type="SUPFAM" id="SSF51735">
    <property type="entry name" value="NAD(P)-binding Rossmann-fold domains"/>
    <property type="match status" value="1"/>
</dbReference>
<dbReference type="Proteomes" id="UP000320481">
    <property type="component" value="Unassembled WGS sequence"/>
</dbReference>
<dbReference type="AlphaFoldDB" id="A0A5C6K2G2"/>
<organism evidence="3 4">
    <name type="scientific">Streptomyces misionensis</name>
    <dbReference type="NCBI Taxonomy" id="67331"/>
    <lineage>
        <taxon>Bacteria</taxon>
        <taxon>Bacillati</taxon>
        <taxon>Actinomycetota</taxon>
        <taxon>Actinomycetes</taxon>
        <taxon>Kitasatosporales</taxon>
        <taxon>Streptomycetaceae</taxon>
        <taxon>Streptomyces</taxon>
    </lineage>
</organism>
<keyword evidence="4" id="KW-1185">Reference proteome</keyword>
<name>A0A5C6K2G2_9ACTN</name>
<gene>
    <name evidence="3" type="ORF">FRZ03_02175</name>
</gene>
<sequence>MNPAPASPRLNTVLVGVGGFGRTWWPSLTAHSDRIHVVAVVDPDAQARDEAARHFRLAPHAVRDLLDAALLRDVGAELVVDSSPPPYRRAHALVSLAHGARLIAAKPLGWSLKSAEDIVRAGPTPESVTVVQQMRYFPCLRALRELLDEGRYGPVTSVSVEMALDSHGWAPGMEWRVGMDHPVFLEAAIHHLDLLRHCLGTELNVVGAAEWNPPWSPFPAGGAVAALLRTGDGVPVHYEATLAPRPGRALVRFDSGWQVTCRDATLTVVDGGLFVDGEPTGVPATAAPVPLHDLNDRLLTDWLAALDAGRPAPVNGRDNLVSMRLLDQVMRAAADGAQART</sequence>
<evidence type="ECO:0000313" key="3">
    <source>
        <dbReference type="EMBL" id="TWV57417.1"/>
    </source>
</evidence>
<dbReference type="Pfam" id="PF01408">
    <property type="entry name" value="GFO_IDH_MocA"/>
    <property type="match status" value="1"/>
</dbReference>
<dbReference type="InterPro" id="IPR051317">
    <property type="entry name" value="Gfo/Idh/MocA_oxidoreduct"/>
</dbReference>
<dbReference type="InterPro" id="IPR036291">
    <property type="entry name" value="NAD(P)-bd_dom_sf"/>
</dbReference>
<feature type="domain" description="GFO/IDH/MocA-like oxidoreductase" evidence="2">
    <location>
        <begin position="141"/>
        <end position="265"/>
    </location>
</feature>
<dbReference type="RefSeq" id="WP_146463432.1">
    <property type="nucleotide sequence ID" value="NZ_VOGW01000013.1"/>
</dbReference>
<protein>
    <submittedName>
        <fullName evidence="3">Gfo/Idh/MocA family oxidoreductase</fullName>
    </submittedName>
</protein>
<accession>A0A5C6K2G2</accession>
<dbReference type="GO" id="GO:0000166">
    <property type="term" value="F:nucleotide binding"/>
    <property type="evidence" value="ECO:0007669"/>
    <property type="project" value="InterPro"/>
</dbReference>
<reference evidence="3" key="1">
    <citation type="journal article" date="2019" name="Microbiol. Resour. Announc.">
        <title>Draft Genomic Sequences of Streptomyces misionensis and Streptomyces albidoflavus, bacteria applied for phytopathogen biocontrol.</title>
        <authorList>
            <person name="Pylro V."/>
            <person name="Dias A."/>
            <person name="Andreote F."/>
            <person name="Varani A."/>
            <person name="Andreote C."/>
            <person name="Bernardo E."/>
            <person name="Martins T."/>
        </authorList>
    </citation>
    <scope>NUCLEOTIDE SEQUENCE [LARGE SCALE GENOMIC DNA]</scope>
    <source>
        <strain evidence="3">66</strain>
    </source>
</reference>